<dbReference type="PANTHER" id="PTHR24413">
    <property type="entry name" value="SPECKLE-TYPE POZ PROTEIN"/>
    <property type="match status" value="1"/>
</dbReference>
<comment type="caution">
    <text evidence="3">The sequence shown here is derived from an EMBL/GenBank/DDBJ whole genome shotgun (WGS) entry which is preliminary data.</text>
</comment>
<dbReference type="Pfam" id="PF00651">
    <property type="entry name" value="BTB"/>
    <property type="match status" value="1"/>
</dbReference>
<dbReference type="SMART" id="SM00061">
    <property type="entry name" value="MATH"/>
    <property type="match status" value="1"/>
</dbReference>
<evidence type="ECO:0000313" key="4">
    <source>
        <dbReference type="Proteomes" id="UP000887116"/>
    </source>
</evidence>
<dbReference type="InterPro" id="IPR002083">
    <property type="entry name" value="MATH/TRAF_dom"/>
</dbReference>
<dbReference type="Pfam" id="PF22486">
    <property type="entry name" value="MATH_2"/>
    <property type="match status" value="1"/>
</dbReference>
<organism evidence="3 4">
    <name type="scientific">Trichonephila clavata</name>
    <name type="common">Joro spider</name>
    <name type="synonym">Nephila clavata</name>
    <dbReference type="NCBI Taxonomy" id="2740835"/>
    <lineage>
        <taxon>Eukaryota</taxon>
        <taxon>Metazoa</taxon>
        <taxon>Ecdysozoa</taxon>
        <taxon>Arthropoda</taxon>
        <taxon>Chelicerata</taxon>
        <taxon>Arachnida</taxon>
        <taxon>Araneae</taxon>
        <taxon>Araneomorphae</taxon>
        <taxon>Entelegynae</taxon>
        <taxon>Araneoidea</taxon>
        <taxon>Nephilidae</taxon>
        <taxon>Trichonephila</taxon>
    </lineage>
</organism>
<dbReference type="GO" id="GO:0030163">
    <property type="term" value="P:protein catabolic process"/>
    <property type="evidence" value="ECO:0007669"/>
    <property type="project" value="UniProtKB-ARBA"/>
</dbReference>
<dbReference type="InterPro" id="IPR008974">
    <property type="entry name" value="TRAF-like"/>
</dbReference>
<dbReference type="InterPro" id="IPR011333">
    <property type="entry name" value="SKP1/BTB/POZ_sf"/>
</dbReference>
<sequence length="437" mass="50806">FTITWNIENFSYFWQKNEECIWSPAFVGDSMGQTKWRLQLYPKGEENTKDFISFYLFRNKDGKGPDKLDIHFDLSFLSTDGSVLKSYDLNKNSFVKNGGWGIGQFVKRDEVLKIRRKDYLPGNVLTARCRIWNTVEVTNYGYCFARTRIGVEQRSFVWNIKQFSSFQESTYEIPSTSAVKSMIKLKLFPSDGQNSETFIRVKFCEPDPKIKISTFRIHLIDTYENRVECLNDEIRFDASFYTTFTLLLSKEELMKNKNRYLPNDVLQLNCECIFSTGIVLEEIENITFGYPPLFQKESLTSDDFKSKKKLLDSTKTLKENLESLYEENLLCDTKLKTKTGSFPAHKNILSARSPVFKAMFANDMKEKNSECVDIDDLDDDIIQRMLLYIYTATVQDLQWNSACNLYTAADKYEILSLKSECSSFLKDNLSQTMFAIS</sequence>
<dbReference type="InterPro" id="IPR000210">
    <property type="entry name" value="BTB/POZ_dom"/>
</dbReference>
<dbReference type="Gene3D" id="2.60.210.10">
    <property type="entry name" value="Apoptosis, Tumor Necrosis Factor Receptor Associated Protein 2, Chain A"/>
    <property type="match status" value="2"/>
</dbReference>
<dbReference type="SUPFAM" id="SSF54695">
    <property type="entry name" value="POZ domain"/>
    <property type="match status" value="1"/>
</dbReference>
<dbReference type="PROSITE" id="PS50144">
    <property type="entry name" value="MATH"/>
    <property type="match status" value="1"/>
</dbReference>
<dbReference type="OrthoDB" id="624345at2759"/>
<proteinExistence type="predicted"/>
<dbReference type="AlphaFoldDB" id="A0A8X6KS96"/>
<reference evidence="3" key="1">
    <citation type="submission" date="2020-07" db="EMBL/GenBank/DDBJ databases">
        <title>Multicomponent nature underlies the extraordinary mechanical properties of spider dragline silk.</title>
        <authorList>
            <person name="Kono N."/>
            <person name="Nakamura H."/>
            <person name="Mori M."/>
            <person name="Yoshida Y."/>
            <person name="Ohtoshi R."/>
            <person name="Malay A.D."/>
            <person name="Moran D.A.P."/>
            <person name="Tomita M."/>
            <person name="Numata K."/>
            <person name="Arakawa K."/>
        </authorList>
    </citation>
    <scope>NUCLEOTIDE SEQUENCE</scope>
</reference>
<dbReference type="Proteomes" id="UP000887116">
    <property type="component" value="Unassembled WGS sequence"/>
</dbReference>
<evidence type="ECO:0000313" key="3">
    <source>
        <dbReference type="EMBL" id="GFQ80568.1"/>
    </source>
</evidence>
<feature type="non-terminal residue" evidence="3">
    <location>
        <position position="1"/>
    </location>
</feature>
<feature type="domain" description="BTB" evidence="1">
    <location>
        <begin position="331"/>
        <end position="398"/>
    </location>
</feature>
<dbReference type="EMBL" id="BMAO01002418">
    <property type="protein sequence ID" value="GFQ80568.1"/>
    <property type="molecule type" value="Genomic_DNA"/>
</dbReference>
<dbReference type="CDD" id="cd00121">
    <property type="entry name" value="MATH"/>
    <property type="match status" value="1"/>
</dbReference>
<protein>
    <submittedName>
        <fullName evidence="3">TD and POZ domain-containing protein 5</fullName>
    </submittedName>
</protein>
<evidence type="ECO:0000259" key="1">
    <source>
        <dbReference type="PROSITE" id="PS50097"/>
    </source>
</evidence>
<dbReference type="PROSITE" id="PS50097">
    <property type="entry name" value="BTB"/>
    <property type="match status" value="1"/>
</dbReference>
<dbReference type="SMART" id="SM00225">
    <property type="entry name" value="BTB"/>
    <property type="match status" value="1"/>
</dbReference>
<evidence type="ECO:0000259" key="2">
    <source>
        <dbReference type="PROSITE" id="PS50144"/>
    </source>
</evidence>
<gene>
    <name evidence="3" type="primary">Tdpoz5</name>
    <name evidence="3" type="ORF">TNCT_511451</name>
</gene>
<name>A0A8X6KS96_TRICU</name>
<dbReference type="SUPFAM" id="SSF49599">
    <property type="entry name" value="TRAF domain-like"/>
    <property type="match status" value="1"/>
</dbReference>
<keyword evidence="4" id="KW-1185">Reference proteome</keyword>
<feature type="domain" description="MATH" evidence="2">
    <location>
        <begin position="1"/>
        <end position="131"/>
    </location>
</feature>
<accession>A0A8X6KS96</accession>
<dbReference type="Gene3D" id="3.30.710.10">
    <property type="entry name" value="Potassium Channel Kv1.1, Chain A"/>
    <property type="match status" value="1"/>
</dbReference>
<dbReference type="FunFam" id="3.30.710.10:FF:000159">
    <property type="entry name" value="Speckle-type POZ protein B"/>
    <property type="match status" value="1"/>
</dbReference>